<evidence type="ECO:0000313" key="2">
    <source>
        <dbReference type="Proteomes" id="UP000006746"/>
    </source>
</evidence>
<protein>
    <submittedName>
        <fullName evidence="1">PhiE125 gp8 protein</fullName>
    </submittedName>
</protein>
<accession>K2JU67</accession>
<organism evidence="1 2">
    <name type="scientific">Oceanibaculum indicum P24</name>
    <dbReference type="NCBI Taxonomy" id="1207063"/>
    <lineage>
        <taxon>Bacteria</taxon>
        <taxon>Pseudomonadati</taxon>
        <taxon>Pseudomonadota</taxon>
        <taxon>Alphaproteobacteria</taxon>
        <taxon>Rhodospirillales</taxon>
        <taxon>Oceanibaculaceae</taxon>
        <taxon>Oceanibaculum</taxon>
    </lineage>
</organism>
<dbReference type="InterPro" id="IPR006450">
    <property type="entry name" value="Phage_HK97_gp6-like"/>
</dbReference>
<dbReference type="STRING" id="1207063.P24_17177"/>
<dbReference type="Proteomes" id="UP000006746">
    <property type="component" value="Unassembled WGS sequence"/>
</dbReference>
<keyword evidence="2" id="KW-1185">Reference proteome</keyword>
<dbReference type="Gene3D" id="1.10.3230.30">
    <property type="entry name" value="Phage gp6-like head-tail connector protein"/>
    <property type="match status" value="1"/>
</dbReference>
<proteinExistence type="predicted"/>
<dbReference type="eggNOG" id="ENOG5032SBG">
    <property type="taxonomic scope" value="Bacteria"/>
</dbReference>
<evidence type="ECO:0000313" key="1">
    <source>
        <dbReference type="EMBL" id="EKE68695.1"/>
    </source>
</evidence>
<gene>
    <name evidence="1" type="ORF">P24_17177</name>
</gene>
<dbReference type="InterPro" id="IPR011738">
    <property type="entry name" value="Phage_CHP"/>
</dbReference>
<comment type="caution">
    <text evidence="1">The sequence shown here is derived from an EMBL/GenBank/DDBJ whole genome shotgun (WGS) entry which is preliminary data.</text>
</comment>
<dbReference type="RefSeq" id="WP_008946037.1">
    <property type="nucleotide sequence ID" value="NZ_AMRL01000034.1"/>
</dbReference>
<dbReference type="CDD" id="cd08054">
    <property type="entry name" value="gp6"/>
    <property type="match status" value="1"/>
</dbReference>
<dbReference type="AlphaFoldDB" id="K2JU67"/>
<reference evidence="1 2" key="1">
    <citation type="journal article" date="2012" name="J. Bacteriol.">
        <title>Genome Sequence of Oceanibaculum indicum Type Strain P24.</title>
        <authorList>
            <person name="Lai Q."/>
            <person name="Shao Z."/>
        </authorList>
    </citation>
    <scope>NUCLEOTIDE SEQUENCE [LARGE SCALE GENOMIC DNA]</scope>
    <source>
        <strain evidence="1 2">P24</strain>
    </source>
</reference>
<sequence>MHLIPVAPPAELPLTIAALKEHLRVDGAYDDAVIESYLSTAMAYIDGRDGVLGRALVAQDWAVQLDGGFPSGGGMIRLPLPPLRDVTEIAYIDPAGVEQVLDAAAYQVLTNREPGEVRPAYGLTWPATRCQPAAVTITYTAGFGDAAAVPEDYKHLLRFLVAHWYAQREPVTVAGSVNSMPLSVQALVGKLRIWGFR</sequence>
<dbReference type="NCBIfam" id="TIGR02215">
    <property type="entry name" value="phage_chp_gp8"/>
    <property type="match status" value="1"/>
</dbReference>
<name>K2JU67_9PROT</name>
<dbReference type="NCBIfam" id="TIGR01560">
    <property type="entry name" value="put_DNA_pack"/>
    <property type="match status" value="1"/>
</dbReference>
<dbReference type="EMBL" id="AMRL01000034">
    <property type="protein sequence ID" value="EKE68695.1"/>
    <property type="molecule type" value="Genomic_DNA"/>
</dbReference>